<evidence type="ECO:0000313" key="4">
    <source>
        <dbReference type="Proteomes" id="UP000093501"/>
    </source>
</evidence>
<gene>
    <name evidence="3" type="ORF">BCR15_03500</name>
</gene>
<evidence type="ECO:0000313" key="3">
    <source>
        <dbReference type="EMBL" id="OCL34757.1"/>
    </source>
</evidence>
<dbReference type="PANTHER" id="PTHR45947:SF3">
    <property type="entry name" value="SULFOQUINOVOSYL TRANSFERASE SQD2"/>
    <property type="match status" value="1"/>
</dbReference>
<dbReference type="Pfam" id="PF13439">
    <property type="entry name" value="Glyco_transf_4"/>
    <property type="match status" value="1"/>
</dbReference>
<comment type="caution">
    <text evidence="3">The sequence shown here is derived from an EMBL/GenBank/DDBJ whole genome shotgun (WGS) entry which is preliminary data.</text>
</comment>
<dbReference type="RefSeq" id="WP_068751439.1">
    <property type="nucleotide sequence ID" value="NZ_LR214441.1"/>
</dbReference>
<reference evidence="4" key="1">
    <citation type="submission" date="2016-07" db="EMBL/GenBank/DDBJ databases">
        <authorList>
            <person name="Florea S."/>
            <person name="Webb J.S."/>
            <person name="Jaromczyk J."/>
            <person name="Schardl C.L."/>
        </authorList>
    </citation>
    <scope>NUCLEOTIDE SEQUENCE [LARGE SCALE GENOMIC DNA]</scope>
    <source>
        <strain evidence="4">IPBSL-7</strain>
    </source>
</reference>
<dbReference type="Pfam" id="PF13692">
    <property type="entry name" value="Glyco_trans_1_4"/>
    <property type="match status" value="1"/>
</dbReference>
<dbReference type="GO" id="GO:0016758">
    <property type="term" value="F:hexosyltransferase activity"/>
    <property type="evidence" value="ECO:0007669"/>
    <property type="project" value="TreeGrafter"/>
</dbReference>
<dbReference type="GO" id="GO:1901137">
    <property type="term" value="P:carbohydrate derivative biosynthetic process"/>
    <property type="evidence" value="ECO:0007669"/>
    <property type="project" value="UniProtKB-ARBA"/>
</dbReference>
<accession>A0A1C0AN88</accession>
<sequence>MTPLRVALVCPYSLDTPGGVATHVLGLARWLLEQGHDPVVVAPGEQEVDRGVPVVLLGPAHAFRFNGSVARLAVSHRQRVMAVRAVADADVVHVHEPLTPGAGYATARASSALVVTHHASFDPAHLATTLRLRASRLPADRISVAVSAAAAATARAAIGYEPLIIPNAITMPSPAPARPAGRPLVVFLGRQDEPRKGYPLFAALAQSVPEADFVAIGPGGPGATGVRELGRLDDRAAAEILDQATVLVAPNRFGESFGLILLEGLAHGCAVVASDLPAFRAVVDHPGVISWFPVDDVVSARAALRRRLDAPPPPAAARALAERYSWDHVGPRIVELYGRVTTRATGADVG</sequence>
<keyword evidence="4" id="KW-1185">Reference proteome</keyword>
<dbReference type="EMBL" id="MBQD01000020">
    <property type="protein sequence ID" value="OCL34757.1"/>
    <property type="molecule type" value="Genomic_DNA"/>
</dbReference>
<dbReference type="InterPro" id="IPR050194">
    <property type="entry name" value="Glycosyltransferase_grp1"/>
</dbReference>
<organism evidence="3 4">
    <name type="scientific">Tessaracoccus lapidicaptus</name>
    <dbReference type="NCBI Taxonomy" id="1427523"/>
    <lineage>
        <taxon>Bacteria</taxon>
        <taxon>Bacillati</taxon>
        <taxon>Actinomycetota</taxon>
        <taxon>Actinomycetes</taxon>
        <taxon>Propionibacteriales</taxon>
        <taxon>Propionibacteriaceae</taxon>
        <taxon>Tessaracoccus</taxon>
    </lineage>
</organism>
<proteinExistence type="predicted"/>
<evidence type="ECO:0000256" key="1">
    <source>
        <dbReference type="ARBA" id="ARBA00022676"/>
    </source>
</evidence>
<evidence type="ECO:0000256" key="2">
    <source>
        <dbReference type="ARBA" id="ARBA00022679"/>
    </source>
</evidence>
<dbReference type="Proteomes" id="UP000093501">
    <property type="component" value="Unassembled WGS sequence"/>
</dbReference>
<protein>
    <submittedName>
        <fullName evidence="3">Uncharacterized protein</fullName>
    </submittedName>
</protein>
<dbReference type="SUPFAM" id="SSF53756">
    <property type="entry name" value="UDP-Glycosyltransferase/glycogen phosphorylase"/>
    <property type="match status" value="1"/>
</dbReference>
<dbReference type="CDD" id="cd03801">
    <property type="entry name" value="GT4_PimA-like"/>
    <property type="match status" value="1"/>
</dbReference>
<dbReference type="AlphaFoldDB" id="A0A1C0AN88"/>
<name>A0A1C0AN88_9ACTN</name>
<dbReference type="PANTHER" id="PTHR45947">
    <property type="entry name" value="SULFOQUINOVOSYL TRANSFERASE SQD2"/>
    <property type="match status" value="1"/>
</dbReference>
<dbReference type="Gene3D" id="3.40.50.2000">
    <property type="entry name" value="Glycogen Phosphorylase B"/>
    <property type="match status" value="2"/>
</dbReference>
<keyword evidence="2" id="KW-0808">Transferase</keyword>
<dbReference type="InterPro" id="IPR028098">
    <property type="entry name" value="Glyco_trans_4-like_N"/>
</dbReference>
<keyword evidence="1" id="KW-0328">Glycosyltransferase</keyword>